<dbReference type="EMBL" id="CAJJDO010000104">
    <property type="protein sequence ID" value="CAD8193275.1"/>
    <property type="molecule type" value="Genomic_DNA"/>
</dbReference>
<dbReference type="PANTHER" id="PTHR33706">
    <property type="entry name" value="MORN VARIANT REPEAT PROTEIN"/>
    <property type="match status" value="1"/>
</dbReference>
<proteinExistence type="predicted"/>
<dbReference type="OrthoDB" id="298777at2759"/>
<reference evidence="1" key="1">
    <citation type="submission" date="2021-01" db="EMBL/GenBank/DDBJ databases">
        <authorList>
            <consortium name="Genoscope - CEA"/>
            <person name="William W."/>
        </authorList>
    </citation>
    <scope>NUCLEOTIDE SEQUENCE</scope>
</reference>
<evidence type="ECO:0000313" key="2">
    <source>
        <dbReference type="Proteomes" id="UP000689195"/>
    </source>
</evidence>
<dbReference type="AlphaFoldDB" id="A0A8S1WYI2"/>
<keyword evidence="2" id="KW-1185">Reference proteome</keyword>
<dbReference type="PANTHER" id="PTHR33706:SF1">
    <property type="entry name" value="TPR REPEAT PROTEIN"/>
    <property type="match status" value="1"/>
</dbReference>
<accession>A0A8S1WYI2</accession>
<dbReference type="Proteomes" id="UP000689195">
    <property type="component" value="Unassembled WGS sequence"/>
</dbReference>
<evidence type="ECO:0000313" key="1">
    <source>
        <dbReference type="EMBL" id="CAD8193275.1"/>
    </source>
</evidence>
<gene>
    <name evidence="1" type="ORF">PPENT_87.1.T1040003</name>
</gene>
<organism evidence="1 2">
    <name type="scientific">Paramecium pentaurelia</name>
    <dbReference type="NCBI Taxonomy" id="43138"/>
    <lineage>
        <taxon>Eukaryota</taxon>
        <taxon>Sar</taxon>
        <taxon>Alveolata</taxon>
        <taxon>Ciliophora</taxon>
        <taxon>Intramacronucleata</taxon>
        <taxon>Oligohymenophorea</taxon>
        <taxon>Peniculida</taxon>
        <taxon>Parameciidae</taxon>
        <taxon>Paramecium</taxon>
    </lineage>
</organism>
<sequence>MTDTNQSQNSQQEIQQSNMLIENAVKIRWNIWCGSRQFVKISIKIRNNNNEELIYIKNDKILRQEKILDQKNNIDLMKNVEQINHLTWRGLFSNFNNKIGIWTAYWKLQKINVGGYYDQKSQKQGKWIEIFENYCDFADATYIGQYKNGLKFGIWETIYKNKIIGLGLYDTQGSKNGAWIDLHDNFYDECQVTYYGNYKNGVKQGSWVTKHKGYYGKEYHKIGGGLYNEKGMKIGIWNEINEIFNDNSQVTFIGVYNNGKKQQRWITNFYDCEVGGGYYDSNGQKINKWIVLHENFGGGCEVIYKGFYKFGIKFGIWEILHRQDVDNQFQVIGYQMFNEYGVKNGYQTELHETFLNDYQIIYVGSYNDGIKSGQWEIKYRESNTEEFIKIGEGQYDEKGLKKGIWIDIDDDFHNYNKQMTIGLYISGEKSGQFITKELE</sequence>
<comment type="caution">
    <text evidence="1">The sequence shown here is derived from an EMBL/GenBank/DDBJ whole genome shotgun (WGS) entry which is preliminary data.</text>
</comment>
<protein>
    <submittedName>
        <fullName evidence="1">Uncharacterized protein</fullName>
    </submittedName>
</protein>
<name>A0A8S1WYI2_9CILI</name>